<organism evidence="2 3">
    <name type="scientific">Zalerion maritima</name>
    <dbReference type="NCBI Taxonomy" id="339359"/>
    <lineage>
        <taxon>Eukaryota</taxon>
        <taxon>Fungi</taxon>
        <taxon>Dikarya</taxon>
        <taxon>Ascomycota</taxon>
        <taxon>Pezizomycotina</taxon>
        <taxon>Sordariomycetes</taxon>
        <taxon>Lulworthiomycetidae</taxon>
        <taxon>Lulworthiales</taxon>
        <taxon>Lulworthiaceae</taxon>
        <taxon>Zalerion</taxon>
    </lineage>
</organism>
<feature type="compositionally biased region" description="Basic and acidic residues" evidence="1">
    <location>
        <begin position="302"/>
        <end position="327"/>
    </location>
</feature>
<evidence type="ECO:0000313" key="3">
    <source>
        <dbReference type="Proteomes" id="UP001201980"/>
    </source>
</evidence>
<sequence length="382" mass="43129">MGHKPTIEPFEDKEPHKKPYQKRTLRKPIHKPVNKPKPNSKPRQHQQQPHHLRPENLPDGPWKRKLLREKAESITRSKAARSYSKIRRQHAHEVATQEAAKAKAKSSGTVIIVPDVEAQNKSSKKRTHHDGDEMGGGKEEQDEDGESTDSSEEHFHTASDGEAGSSWSEEEEVETTPGRRNGFEAKTRPGDSMLDNAAATGERENYISPNSESDSESESKLEPTSNSKSMSGLSRPFLKLKSVSKPHKSHLYESQDRDQEHEHGGSAEEIQESSGMHPSRASLLASHSYLSTAAQKQQRRLSKLEHRRLDRENRNQDRLNAIADRERMRKLMRKAKEVGPDGKRKLGREGTVLYEQVKKLVGPSLSGDNSRDGKKRKRGGKR</sequence>
<name>A0AAD5RRS8_9PEZI</name>
<reference evidence="2" key="1">
    <citation type="submission" date="2022-07" db="EMBL/GenBank/DDBJ databases">
        <title>Draft genome sequence of Zalerion maritima ATCC 34329, a (micro)plastics degrading marine fungus.</title>
        <authorList>
            <person name="Paco A."/>
            <person name="Goncalves M.F.M."/>
            <person name="Rocha-Santos T.A.P."/>
            <person name="Alves A."/>
        </authorList>
    </citation>
    <scope>NUCLEOTIDE SEQUENCE</scope>
    <source>
        <strain evidence="2">ATCC 34329</strain>
    </source>
</reference>
<dbReference type="Proteomes" id="UP001201980">
    <property type="component" value="Unassembled WGS sequence"/>
</dbReference>
<comment type="caution">
    <text evidence="2">The sequence shown here is derived from an EMBL/GenBank/DDBJ whole genome shotgun (WGS) entry which is preliminary data.</text>
</comment>
<feature type="compositionally biased region" description="Basic and acidic residues" evidence="1">
    <location>
        <begin position="129"/>
        <end position="139"/>
    </location>
</feature>
<accession>A0AAD5RRS8</accession>
<dbReference type="AlphaFoldDB" id="A0AAD5RRS8"/>
<feature type="compositionally biased region" description="Basic residues" evidence="1">
    <location>
        <begin position="18"/>
        <end position="51"/>
    </location>
</feature>
<feature type="compositionally biased region" description="Basic residues" evidence="1">
    <location>
        <begin position="373"/>
        <end position="382"/>
    </location>
</feature>
<evidence type="ECO:0000313" key="2">
    <source>
        <dbReference type="EMBL" id="KAJ2902742.1"/>
    </source>
</evidence>
<feature type="compositionally biased region" description="Polar residues" evidence="1">
    <location>
        <begin position="222"/>
        <end position="232"/>
    </location>
</feature>
<dbReference type="EMBL" id="JAKWBI020000103">
    <property type="protein sequence ID" value="KAJ2902742.1"/>
    <property type="molecule type" value="Genomic_DNA"/>
</dbReference>
<proteinExistence type="predicted"/>
<keyword evidence="3" id="KW-1185">Reference proteome</keyword>
<feature type="region of interest" description="Disordered" evidence="1">
    <location>
        <begin position="358"/>
        <end position="382"/>
    </location>
</feature>
<protein>
    <submittedName>
        <fullName evidence="2">Uncharacterized protein</fullName>
    </submittedName>
</protein>
<evidence type="ECO:0000256" key="1">
    <source>
        <dbReference type="SAM" id="MobiDB-lite"/>
    </source>
</evidence>
<feature type="compositionally biased region" description="Basic and acidic residues" evidence="1">
    <location>
        <begin position="250"/>
        <end position="266"/>
    </location>
</feature>
<feature type="compositionally biased region" description="Acidic residues" evidence="1">
    <location>
        <begin position="140"/>
        <end position="150"/>
    </location>
</feature>
<gene>
    <name evidence="2" type="ORF">MKZ38_000168</name>
</gene>
<feature type="region of interest" description="Disordered" evidence="1">
    <location>
        <begin position="1"/>
        <end position="327"/>
    </location>
</feature>